<sequence>MNSIEKATLYVVATPIGNLEDITYRALNVLSNVDIILAEDTRVTAKLLASLNIRNNQKLVSCHDFNEESRVQYVKELLDAAKSIALVSDAGTPLISDPGYKIVANLRKENYKVVPIPGVSAVITALSAAGLPSDSFIFKGFLSAKHNKRQQQIREFQQINTTVILYESVHRINYLLEDLLELLPNSNIVVAKELTKQFENFVFGSVQQVYDYFQANQDTLRGEFVVIIDCNSDSEVNDSNNLKIDVNELLKDLLDEMPLNKAVKLVTKITGAKKNFVYEKALKLKDASLN</sequence>
<comment type="catalytic activity">
    <reaction evidence="1">
        <text>cytidine(1402) in 16S rRNA + S-adenosyl-L-methionine = 2'-O-methylcytidine(1402) in 16S rRNA + S-adenosyl-L-homocysteine + H(+)</text>
        <dbReference type="Rhea" id="RHEA:42924"/>
        <dbReference type="Rhea" id="RHEA-COMP:10285"/>
        <dbReference type="Rhea" id="RHEA-COMP:10286"/>
        <dbReference type="ChEBI" id="CHEBI:15378"/>
        <dbReference type="ChEBI" id="CHEBI:57856"/>
        <dbReference type="ChEBI" id="CHEBI:59789"/>
        <dbReference type="ChEBI" id="CHEBI:74495"/>
        <dbReference type="ChEBI" id="CHEBI:82748"/>
        <dbReference type="EC" id="2.1.1.198"/>
    </reaction>
</comment>
<dbReference type="Pfam" id="PF00590">
    <property type="entry name" value="TP_methylase"/>
    <property type="match status" value="1"/>
</dbReference>
<comment type="similarity">
    <text evidence="1">Belongs to the methyltransferase superfamily. RsmI family.</text>
</comment>
<dbReference type="RefSeq" id="WP_011648562.1">
    <property type="nucleotide sequence ID" value="NZ_CP009693.1"/>
</dbReference>
<feature type="domain" description="RsmI HTH" evidence="3">
    <location>
        <begin position="245"/>
        <end position="285"/>
    </location>
</feature>
<dbReference type="EC" id="2.1.1.198" evidence="1"/>
<dbReference type="NCBIfam" id="TIGR00096">
    <property type="entry name" value="16S rRNA (cytidine(1402)-2'-O)-methyltransferase"/>
    <property type="match status" value="1"/>
</dbReference>
<dbReference type="AlphaFoldDB" id="A0A0B3VWX3"/>
<dbReference type="KEGG" id="ftc:DA46_543"/>
<dbReference type="InterPro" id="IPR014776">
    <property type="entry name" value="4pyrrole_Mease_sub2"/>
</dbReference>
<keyword evidence="1" id="KW-0698">rRNA processing</keyword>
<evidence type="ECO:0000313" key="4">
    <source>
        <dbReference type="EMBL" id="NDR89258.1"/>
    </source>
</evidence>
<dbReference type="Gene3D" id="3.40.1010.10">
    <property type="entry name" value="Cobalt-precorrin-4 Transmethylase, Domain 1"/>
    <property type="match status" value="1"/>
</dbReference>
<dbReference type="InterPro" id="IPR014777">
    <property type="entry name" value="4pyrrole_Mease_sub1"/>
</dbReference>
<dbReference type="Pfam" id="PF23016">
    <property type="entry name" value="RsmI_C"/>
    <property type="match status" value="1"/>
</dbReference>
<dbReference type="FunFam" id="3.30.950.10:FF:000002">
    <property type="entry name" value="Ribosomal RNA small subunit methyltransferase I"/>
    <property type="match status" value="1"/>
</dbReference>
<dbReference type="eggNOG" id="COG0313">
    <property type="taxonomic scope" value="Bacteria"/>
</dbReference>
<comment type="caution">
    <text evidence="4">The sequence shown here is derived from an EMBL/GenBank/DDBJ whole genome shotgun (WGS) entry which is preliminary data.</text>
</comment>
<dbReference type="InterPro" id="IPR008189">
    <property type="entry name" value="rRNA_ssu_MeTfrase_I"/>
</dbReference>
<evidence type="ECO:0000259" key="3">
    <source>
        <dbReference type="Pfam" id="PF23016"/>
    </source>
</evidence>
<comment type="function">
    <text evidence="1">Catalyzes the 2'-O-methylation of the ribose of cytidine 1402 (C1402) in 16S rRNA.</text>
</comment>
<keyword evidence="1 4" id="KW-0489">Methyltransferase</keyword>
<keyword evidence="1" id="KW-0963">Cytoplasm</keyword>
<dbReference type="InterPro" id="IPR018063">
    <property type="entry name" value="SAM_MeTrfase_RsmI_CS"/>
</dbReference>
<dbReference type="PIRSF" id="PIRSF005917">
    <property type="entry name" value="MTase_YraL"/>
    <property type="match status" value="1"/>
</dbReference>
<gene>
    <name evidence="1 4" type="primary">rsmI</name>
    <name evidence="4" type="ORF">FWJ04_06430</name>
</gene>
<dbReference type="CDD" id="cd11648">
    <property type="entry name" value="RsmI"/>
    <property type="match status" value="1"/>
</dbReference>
<keyword evidence="1 4" id="KW-0808">Transferase</keyword>
<keyword evidence="1" id="KW-0949">S-adenosyl-L-methionine</keyword>
<reference evidence="4" key="2">
    <citation type="submission" date="2020-02" db="EMBL/GenBank/DDBJ databases">
        <title>Using affinity propagation clustering for identifying bacterial clades and subclades with whole-genome sequences of Francisella tularensis.</title>
        <authorList>
            <person name="Homeier-Bachmann T."/>
            <person name="Abdel-Glil M.Y."/>
            <person name="Hackbart A."/>
            <person name="Hotzel H."/>
            <person name="Tomaso H."/>
        </authorList>
    </citation>
    <scope>NUCLEOTIDE SEQUENCE</scope>
    <source>
        <strain evidence="4">17T1429</strain>
    </source>
</reference>
<dbReference type="HOGENOM" id="CLU_044779_2_0_6"/>
<accession>A0A0B3VWX3</accession>
<evidence type="ECO:0000256" key="1">
    <source>
        <dbReference type="HAMAP-Rule" id="MF_01877"/>
    </source>
</evidence>
<organism evidence="4">
    <name type="scientific">Francisella tularensis subsp. holarctica</name>
    <dbReference type="NCBI Taxonomy" id="119857"/>
    <lineage>
        <taxon>Bacteria</taxon>
        <taxon>Pseudomonadati</taxon>
        <taxon>Pseudomonadota</taxon>
        <taxon>Gammaproteobacteria</taxon>
        <taxon>Thiotrichales</taxon>
        <taxon>Francisellaceae</taxon>
        <taxon>Francisella</taxon>
    </lineage>
</organism>
<dbReference type="PANTHER" id="PTHR46111:SF1">
    <property type="entry name" value="RIBOSOMAL RNA SMALL SUBUNIT METHYLTRANSFERASE I"/>
    <property type="match status" value="1"/>
</dbReference>
<dbReference type="GO" id="GO:0005737">
    <property type="term" value="C:cytoplasm"/>
    <property type="evidence" value="ECO:0007669"/>
    <property type="project" value="UniProtKB-SubCell"/>
</dbReference>
<dbReference type="FunFam" id="3.40.1010.10:FF:000007">
    <property type="entry name" value="Ribosomal RNA small subunit methyltransferase I"/>
    <property type="match status" value="1"/>
</dbReference>
<dbReference type="HAMAP" id="MF_01877">
    <property type="entry name" value="16SrRNA_methyltr_I"/>
    <property type="match status" value="1"/>
</dbReference>
<comment type="subcellular location">
    <subcellularLocation>
        <location evidence="1">Cytoplasm</location>
    </subcellularLocation>
</comment>
<dbReference type="KEGG" id="ftv:CH67_451"/>
<dbReference type="PROSITE" id="PS01296">
    <property type="entry name" value="RSMI"/>
    <property type="match status" value="1"/>
</dbReference>
<name>A0A0B3VWX3_FRATU</name>
<dbReference type="EMBL" id="JAAGKH010000047">
    <property type="protein sequence ID" value="NDR89258.1"/>
    <property type="molecule type" value="Genomic_DNA"/>
</dbReference>
<dbReference type="InterPro" id="IPR000878">
    <property type="entry name" value="4pyrrol_Mease"/>
</dbReference>
<dbReference type="GO" id="GO:0070677">
    <property type="term" value="F:rRNA (cytosine-2'-O-)-methyltransferase activity"/>
    <property type="evidence" value="ECO:0007669"/>
    <property type="project" value="UniProtKB-UniRule"/>
</dbReference>
<evidence type="ECO:0000259" key="2">
    <source>
        <dbReference type="Pfam" id="PF00590"/>
    </source>
</evidence>
<dbReference type="Gene3D" id="3.30.950.10">
    <property type="entry name" value="Methyltransferase, Cobalt-precorrin-4 Transmethylase, Domain 2"/>
    <property type="match status" value="1"/>
</dbReference>
<dbReference type="SUPFAM" id="SSF53790">
    <property type="entry name" value="Tetrapyrrole methylase"/>
    <property type="match status" value="1"/>
</dbReference>
<dbReference type="InterPro" id="IPR035996">
    <property type="entry name" value="4pyrrol_Methylase_sf"/>
</dbReference>
<dbReference type="PANTHER" id="PTHR46111">
    <property type="entry name" value="RIBOSOMAL RNA SMALL SUBUNIT METHYLTRANSFERASE I"/>
    <property type="match status" value="1"/>
</dbReference>
<proteinExistence type="inferred from homology"/>
<dbReference type="InterPro" id="IPR053910">
    <property type="entry name" value="RsmI_HTH"/>
</dbReference>
<dbReference type="KEGG" id="ftz:CH68_186"/>
<feature type="domain" description="Tetrapyrrole methylase" evidence="2">
    <location>
        <begin position="8"/>
        <end position="208"/>
    </location>
</feature>
<reference evidence="4" key="1">
    <citation type="submission" date="2019-08" db="EMBL/GenBank/DDBJ databases">
        <authorList>
            <person name="Busch A."/>
        </authorList>
    </citation>
    <scope>NUCLEOTIDE SEQUENCE</scope>
    <source>
        <strain evidence="4">17T1429</strain>
    </source>
</reference>
<protein>
    <recommendedName>
        <fullName evidence="1">Ribosomal RNA small subunit methyltransferase I</fullName>
        <ecNumber evidence="1">2.1.1.198</ecNumber>
    </recommendedName>
    <alternativeName>
        <fullName evidence="1">16S rRNA 2'-O-ribose C1402 methyltransferase</fullName>
    </alternativeName>
    <alternativeName>
        <fullName evidence="1">rRNA (cytidine-2'-O-)-methyltransferase RsmI</fullName>
    </alternativeName>
</protein>